<feature type="compositionally biased region" description="Basic and acidic residues" evidence="1">
    <location>
        <begin position="32"/>
        <end position="45"/>
    </location>
</feature>
<dbReference type="PANTHER" id="PTHR22306">
    <property type="entry name" value="CHROMOSOME 7 OPEN READING FRAME 50"/>
    <property type="match status" value="1"/>
</dbReference>
<feature type="region of interest" description="Disordered" evidence="1">
    <location>
        <begin position="1"/>
        <end position="141"/>
    </location>
</feature>
<feature type="compositionally biased region" description="Basic and acidic residues" evidence="1">
    <location>
        <begin position="97"/>
        <end position="114"/>
    </location>
</feature>
<evidence type="ECO:0000259" key="2">
    <source>
        <dbReference type="Pfam" id="PF10180"/>
    </source>
</evidence>
<dbReference type="STRING" id="945553.A0A0D2PYU4"/>
<evidence type="ECO:0000313" key="4">
    <source>
        <dbReference type="Proteomes" id="UP000054270"/>
    </source>
</evidence>
<gene>
    <name evidence="3" type="ORF">HYPSUDRAFT_38580</name>
</gene>
<dbReference type="EMBL" id="KN817536">
    <property type="protein sequence ID" value="KJA24535.1"/>
    <property type="molecule type" value="Genomic_DNA"/>
</dbReference>
<dbReference type="InterPro" id="IPR019327">
    <property type="entry name" value="WKF"/>
</dbReference>
<proteinExistence type="predicted"/>
<dbReference type="OrthoDB" id="10261563at2759"/>
<organism evidence="3 4">
    <name type="scientific">Hypholoma sublateritium (strain FD-334 SS-4)</name>
    <dbReference type="NCBI Taxonomy" id="945553"/>
    <lineage>
        <taxon>Eukaryota</taxon>
        <taxon>Fungi</taxon>
        <taxon>Dikarya</taxon>
        <taxon>Basidiomycota</taxon>
        <taxon>Agaricomycotina</taxon>
        <taxon>Agaricomycetes</taxon>
        <taxon>Agaricomycetidae</taxon>
        <taxon>Agaricales</taxon>
        <taxon>Agaricineae</taxon>
        <taxon>Strophariaceae</taxon>
        <taxon>Hypholoma</taxon>
    </lineage>
</organism>
<dbReference type="PANTHER" id="PTHR22306:SF2">
    <property type="entry name" value="CHROMOSOME 7 OPEN READING FRAME 50"/>
    <property type="match status" value="1"/>
</dbReference>
<feature type="compositionally biased region" description="Basic residues" evidence="1">
    <location>
        <begin position="20"/>
        <end position="31"/>
    </location>
</feature>
<sequence length="310" mass="34101">MDLPSNGPSADANSSQKANEKRKKSKSTKKAKSAERGEVTSKMEEPESTLTTSEPGFTVAGPQQSSSRRRSRDKSQKSPEEDIPADPPKKTKKRKHAVDYERQDSGPSNPKEDVSPGEPPAKKHKNRTEFADPRVDSTLNGQSRKSLEYAFLQMNRPSKWKFNKARQNWLIRNVWNPEAVSDVYFPFVVKYLANMQGGSREKLKDSCENHLNPKDVTPPIETTVQTTETDAQSVDLPKSILKTKATLTTTSPTAGPIVDIKPVPGALIVLDSSTPLANVVPAFTLLVIRKQRAQSMLSALGSSLSTSMEA</sequence>
<keyword evidence="4" id="KW-1185">Reference proteome</keyword>
<evidence type="ECO:0000256" key="1">
    <source>
        <dbReference type="SAM" id="MobiDB-lite"/>
    </source>
</evidence>
<feature type="compositionally biased region" description="Polar residues" evidence="1">
    <location>
        <begin position="1"/>
        <end position="16"/>
    </location>
</feature>
<protein>
    <recommendedName>
        <fullName evidence="2">WKF domain-containing protein</fullName>
    </recommendedName>
</protein>
<dbReference type="Pfam" id="PF10180">
    <property type="entry name" value="WKF"/>
    <property type="match status" value="1"/>
</dbReference>
<reference evidence="4" key="1">
    <citation type="submission" date="2014-04" db="EMBL/GenBank/DDBJ databases">
        <title>Evolutionary Origins and Diversification of the Mycorrhizal Mutualists.</title>
        <authorList>
            <consortium name="DOE Joint Genome Institute"/>
            <consortium name="Mycorrhizal Genomics Consortium"/>
            <person name="Kohler A."/>
            <person name="Kuo A."/>
            <person name="Nagy L.G."/>
            <person name="Floudas D."/>
            <person name="Copeland A."/>
            <person name="Barry K.W."/>
            <person name="Cichocki N."/>
            <person name="Veneault-Fourrey C."/>
            <person name="LaButti K."/>
            <person name="Lindquist E.A."/>
            <person name="Lipzen A."/>
            <person name="Lundell T."/>
            <person name="Morin E."/>
            <person name="Murat C."/>
            <person name="Riley R."/>
            <person name="Ohm R."/>
            <person name="Sun H."/>
            <person name="Tunlid A."/>
            <person name="Henrissat B."/>
            <person name="Grigoriev I.V."/>
            <person name="Hibbett D.S."/>
            <person name="Martin F."/>
        </authorList>
    </citation>
    <scope>NUCLEOTIDE SEQUENCE [LARGE SCALE GENOMIC DNA]</scope>
    <source>
        <strain evidence="4">FD-334 SS-4</strain>
    </source>
</reference>
<dbReference type="AlphaFoldDB" id="A0A0D2PYU4"/>
<accession>A0A0D2PYU4</accession>
<dbReference type="Proteomes" id="UP000054270">
    <property type="component" value="Unassembled WGS sequence"/>
</dbReference>
<name>A0A0D2PYU4_HYPSF</name>
<evidence type="ECO:0000313" key="3">
    <source>
        <dbReference type="EMBL" id="KJA24535.1"/>
    </source>
</evidence>
<feature type="domain" description="WKF" evidence="2">
    <location>
        <begin position="149"/>
        <end position="209"/>
    </location>
</feature>